<reference evidence="13" key="1">
    <citation type="journal article" date="2019" name="Int. J. Syst. Evol. Microbiol.">
        <title>The Global Catalogue of Microorganisms (GCM) 10K type strain sequencing project: providing services to taxonomists for standard genome sequencing and annotation.</title>
        <authorList>
            <consortium name="The Broad Institute Genomics Platform"/>
            <consortium name="The Broad Institute Genome Sequencing Center for Infectious Disease"/>
            <person name="Wu L."/>
            <person name="Ma J."/>
        </authorList>
    </citation>
    <scope>NUCLEOTIDE SEQUENCE [LARGE SCALE GENOMIC DNA]</scope>
    <source>
        <strain evidence="13">NBRC 12467</strain>
    </source>
</reference>
<dbReference type="InterPro" id="IPR007507">
    <property type="entry name" value="Glycos_transf_N"/>
</dbReference>
<accession>A0AA37WAJ0</accession>
<dbReference type="SUPFAM" id="SSF53756">
    <property type="entry name" value="UDP-Glycosyltransferase/glycogen phosphorylase"/>
    <property type="match status" value="1"/>
</dbReference>
<evidence type="ECO:0000256" key="3">
    <source>
        <dbReference type="ARBA" id="ARBA00012621"/>
    </source>
</evidence>
<evidence type="ECO:0000313" key="12">
    <source>
        <dbReference type="EMBL" id="GLQ83783.1"/>
    </source>
</evidence>
<dbReference type="GO" id="GO:0005886">
    <property type="term" value="C:plasma membrane"/>
    <property type="evidence" value="ECO:0007669"/>
    <property type="project" value="TreeGrafter"/>
</dbReference>
<dbReference type="Gene3D" id="3.40.50.11720">
    <property type="entry name" value="3-Deoxy-D-manno-octulosonic-acid transferase, N-terminal domain"/>
    <property type="match status" value="1"/>
</dbReference>
<evidence type="ECO:0000256" key="4">
    <source>
        <dbReference type="ARBA" id="ARBA00019077"/>
    </source>
</evidence>
<protein>
    <recommendedName>
        <fullName evidence="4">3-deoxy-D-manno-octulosonic acid transferase</fullName>
        <ecNumber evidence="3">2.4.99.12</ecNumber>
    </recommendedName>
    <alternativeName>
        <fullName evidence="6">Lipid IV(A) 3-deoxy-D-manno-octulosonic acid transferase</fullName>
    </alternativeName>
</protein>
<evidence type="ECO:0000256" key="8">
    <source>
        <dbReference type="PIRSR" id="PIRSR639901-1"/>
    </source>
</evidence>
<evidence type="ECO:0000259" key="11">
    <source>
        <dbReference type="Pfam" id="PF04413"/>
    </source>
</evidence>
<dbReference type="Proteomes" id="UP001156708">
    <property type="component" value="Unassembled WGS sequence"/>
</dbReference>
<evidence type="ECO:0000313" key="13">
    <source>
        <dbReference type="Proteomes" id="UP001156708"/>
    </source>
</evidence>
<evidence type="ECO:0000259" key="10">
    <source>
        <dbReference type="Pfam" id="PF04028"/>
    </source>
</evidence>
<dbReference type="GO" id="GO:0009245">
    <property type="term" value="P:lipid A biosynthetic process"/>
    <property type="evidence" value="ECO:0007669"/>
    <property type="project" value="TreeGrafter"/>
</dbReference>
<gene>
    <name evidence="12" type="ORF">GCM10007872_06910</name>
</gene>
<keyword evidence="5" id="KW-0808">Transferase</keyword>
<dbReference type="GO" id="GO:0043842">
    <property type="term" value="F:Kdo transferase activity"/>
    <property type="evidence" value="ECO:0007669"/>
    <property type="project" value="UniProtKB-EC"/>
</dbReference>
<dbReference type="InterPro" id="IPR007172">
    <property type="entry name" value="DUF374"/>
</dbReference>
<dbReference type="PANTHER" id="PTHR42755">
    <property type="entry name" value="3-DEOXY-MANNO-OCTULOSONATE CYTIDYLYLTRANSFERASE"/>
    <property type="match status" value="1"/>
</dbReference>
<name>A0AA37WAJ0_9PROT</name>
<comment type="caution">
    <text evidence="12">The sequence shown here is derived from an EMBL/GenBank/DDBJ whole genome shotgun (WGS) entry which is preliminary data.</text>
</comment>
<evidence type="ECO:0000256" key="7">
    <source>
        <dbReference type="ARBA" id="ARBA00049183"/>
    </source>
</evidence>
<dbReference type="InterPro" id="IPR038107">
    <property type="entry name" value="Glycos_transf_N_sf"/>
</dbReference>
<feature type="domain" description="DUF374" evidence="10">
    <location>
        <begin position="78"/>
        <end position="146"/>
    </location>
</feature>
<keyword evidence="13" id="KW-1185">Reference proteome</keyword>
<evidence type="ECO:0000256" key="6">
    <source>
        <dbReference type="ARBA" id="ARBA00031445"/>
    </source>
</evidence>
<proteinExistence type="predicted"/>
<sequence>MPPVTPRATRHGMTLSSRLLRLWLGVCLRSTRWQISGSPRAVETLLTPGQGSVVAFWHRSLALSPALWFWARPQEPRLALRFLVSRNPDGVLIANIVRPWGIIGIHGSSSKKGKDKGGAAALRTALKEIQSGSIVGITPDGPRGPAEQVQPGAIVLSRLAQCPVVPLGMACTSLRLPSWDRLVFPLPFGRGALIMGEPLFQPDATILQNALNDVSLRAESVVRHQQSNLADHLWRAAGTLMAPALTVMLRIRLHRGRELPGRLRERMGLERTGPRRGHRPPGQLLWIHAASVGETLCALPLADALLKARPDMRILFTTATVTGSEIVARHPLYEQRIIHRFIPHDVPRWLRRFLNIWQPEGVIFVESELWPGIIAACSHRDIPVILVNGRLSDRSARLWIRLGEPARHMMKRLSWVAARGPEDAARFRALGALPIYEDGDLKQDAPPLVYDETEYARLKTLIGVRPVFVAASTHPGEEELVLQAAEKARKLQPDLLTIIVPRHPARGAELAARFDLPRRTAGQDPTPQTQTWLADTLGELGLFYRLADRCFLGNSLVGKGGGHNPFEPLRLGIPTATGPKMENWREAMATVSDTIYVVTDVECLTRWLESPLPPVRTTGLQRSVVSVLRDRILKTVER</sequence>
<feature type="site" description="Transition state stabilizer" evidence="9">
    <location>
        <position position="366"/>
    </location>
</feature>
<dbReference type="PANTHER" id="PTHR42755:SF1">
    <property type="entry name" value="3-DEOXY-D-MANNO-OCTULOSONIC ACID TRANSFERASE, MITOCHONDRIAL-RELATED"/>
    <property type="match status" value="1"/>
</dbReference>
<dbReference type="Pfam" id="PF04413">
    <property type="entry name" value="Glycos_transf_N"/>
    <property type="match status" value="1"/>
</dbReference>
<dbReference type="Pfam" id="PF04028">
    <property type="entry name" value="DUF374"/>
    <property type="match status" value="1"/>
</dbReference>
<comment type="function">
    <text evidence="1">Involved in lipopolysaccharide (LPS) biosynthesis. Catalyzes the transfer of 3-deoxy-D-manno-octulosonate (Kdo) residue(s) from CMP-Kdo to lipid IV(A), the tetraacyldisaccharide-1,4'-bisphosphate precursor of lipid A.</text>
</comment>
<dbReference type="EMBL" id="BSNZ01000003">
    <property type="protein sequence ID" value="GLQ83783.1"/>
    <property type="molecule type" value="Genomic_DNA"/>
</dbReference>
<feature type="site" description="Transition state stabilizer" evidence="9">
    <location>
        <position position="442"/>
    </location>
</feature>
<feature type="active site" description="Proton acceptor" evidence="8">
    <location>
        <position position="294"/>
    </location>
</feature>
<dbReference type="CDD" id="cd07983">
    <property type="entry name" value="LPLAT_DUF374-like"/>
    <property type="match status" value="1"/>
</dbReference>
<dbReference type="Gene3D" id="3.40.50.2000">
    <property type="entry name" value="Glycogen Phosphorylase B"/>
    <property type="match status" value="1"/>
</dbReference>
<organism evidence="12 13">
    <name type="scientific">Gluconobacter sphaericus NBRC 12467</name>
    <dbReference type="NCBI Taxonomy" id="1307951"/>
    <lineage>
        <taxon>Bacteria</taxon>
        <taxon>Pseudomonadati</taxon>
        <taxon>Pseudomonadota</taxon>
        <taxon>Alphaproteobacteria</taxon>
        <taxon>Acetobacterales</taxon>
        <taxon>Acetobacteraceae</taxon>
        <taxon>Gluconobacter</taxon>
    </lineage>
</organism>
<evidence type="ECO:0000256" key="5">
    <source>
        <dbReference type="ARBA" id="ARBA00022679"/>
    </source>
</evidence>
<evidence type="ECO:0000256" key="9">
    <source>
        <dbReference type="PIRSR" id="PIRSR639901-2"/>
    </source>
</evidence>
<feature type="domain" description="3-deoxy-D-manno-octulosonic-acid transferase N-terminal" evidence="11">
    <location>
        <begin position="262"/>
        <end position="444"/>
    </location>
</feature>
<evidence type="ECO:0000256" key="1">
    <source>
        <dbReference type="ARBA" id="ARBA00003394"/>
    </source>
</evidence>
<comment type="pathway">
    <text evidence="2">Bacterial outer membrane biogenesis; LPS core biosynthesis.</text>
</comment>
<dbReference type="InterPro" id="IPR039901">
    <property type="entry name" value="Kdotransferase"/>
</dbReference>
<dbReference type="AlphaFoldDB" id="A0AA37WAJ0"/>
<dbReference type="EC" id="2.4.99.12" evidence="3"/>
<evidence type="ECO:0000256" key="2">
    <source>
        <dbReference type="ARBA" id="ARBA00004713"/>
    </source>
</evidence>
<comment type="catalytic activity">
    <reaction evidence="7">
        <text>lipid IVA (E. coli) + CMP-3-deoxy-beta-D-manno-octulosonate = alpha-Kdo-(2-&gt;6)-lipid IVA (E. coli) + CMP + H(+)</text>
        <dbReference type="Rhea" id="RHEA:28066"/>
        <dbReference type="ChEBI" id="CHEBI:15378"/>
        <dbReference type="ChEBI" id="CHEBI:58603"/>
        <dbReference type="ChEBI" id="CHEBI:60364"/>
        <dbReference type="ChEBI" id="CHEBI:60377"/>
        <dbReference type="ChEBI" id="CHEBI:85987"/>
        <dbReference type="EC" id="2.4.99.12"/>
    </reaction>
</comment>